<feature type="non-terminal residue" evidence="1">
    <location>
        <position position="121"/>
    </location>
</feature>
<reference evidence="1" key="1">
    <citation type="submission" date="2020-04" db="EMBL/GenBank/DDBJ databases">
        <authorList>
            <person name="Alioto T."/>
            <person name="Alioto T."/>
            <person name="Gomez Garrido J."/>
        </authorList>
    </citation>
    <scope>NUCLEOTIDE SEQUENCE</scope>
    <source>
        <strain evidence="1">A484AB</strain>
    </source>
</reference>
<dbReference type="EMBL" id="CACRXK020000857">
    <property type="protein sequence ID" value="CAB3985323.1"/>
    <property type="molecule type" value="Genomic_DNA"/>
</dbReference>
<accession>A0A6S7G4E7</accession>
<proteinExistence type="predicted"/>
<keyword evidence="2" id="KW-1185">Reference proteome</keyword>
<evidence type="ECO:0000313" key="2">
    <source>
        <dbReference type="Proteomes" id="UP001152795"/>
    </source>
</evidence>
<name>A0A6S7G4E7_PARCT</name>
<dbReference type="Proteomes" id="UP001152795">
    <property type="component" value="Unassembled WGS sequence"/>
</dbReference>
<gene>
    <name evidence="1" type="ORF">PACLA_8A065573</name>
</gene>
<organism evidence="1 2">
    <name type="scientific">Paramuricea clavata</name>
    <name type="common">Red gorgonian</name>
    <name type="synonym">Violescent sea-whip</name>
    <dbReference type="NCBI Taxonomy" id="317549"/>
    <lineage>
        <taxon>Eukaryota</taxon>
        <taxon>Metazoa</taxon>
        <taxon>Cnidaria</taxon>
        <taxon>Anthozoa</taxon>
        <taxon>Octocorallia</taxon>
        <taxon>Malacalcyonacea</taxon>
        <taxon>Plexauridae</taxon>
        <taxon>Paramuricea</taxon>
    </lineage>
</organism>
<protein>
    <submittedName>
        <fullName evidence="1">Uncharacterized protein</fullName>
    </submittedName>
</protein>
<evidence type="ECO:0000313" key="1">
    <source>
        <dbReference type="EMBL" id="CAB3985323.1"/>
    </source>
</evidence>
<sequence length="121" mass="14525">MVRLVDLMIERAGNFSWFLYKNWKSDKRAKQANAEAQKKFKEAREKIRQAKLVEEAKILLKLMTFWMQHCWCIRIAENAKKKALEQYDFRVTHNAKKTRQLRFGRSQKIDSHSKQISITTH</sequence>
<dbReference type="AlphaFoldDB" id="A0A6S7G4E7"/>
<comment type="caution">
    <text evidence="1">The sequence shown here is derived from an EMBL/GenBank/DDBJ whole genome shotgun (WGS) entry which is preliminary data.</text>
</comment>